<dbReference type="SUPFAM" id="SSF48208">
    <property type="entry name" value="Six-hairpin glycosidases"/>
    <property type="match status" value="1"/>
</dbReference>
<feature type="chain" id="PRO_5014744360" description="Alpha-L-rhamnosidase six-hairpin glycosidase domain-containing protein" evidence="1">
    <location>
        <begin position="26"/>
        <end position="635"/>
    </location>
</feature>
<feature type="signal peptide" evidence="1">
    <location>
        <begin position="1"/>
        <end position="25"/>
    </location>
</feature>
<proteinExistence type="predicted"/>
<dbReference type="Gene3D" id="1.50.10.10">
    <property type="match status" value="1"/>
</dbReference>
<organism evidence="3 4">
    <name type="scientific">Candidatus Sulfuritelmatomonas gaucii</name>
    <dbReference type="NCBI Taxonomy" id="2043161"/>
    <lineage>
        <taxon>Bacteria</taxon>
        <taxon>Pseudomonadati</taxon>
        <taxon>Acidobacteriota</taxon>
        <taxon>Terriglobia</taxon>
        <taxon>Terriglobales</taxon>
        <taxon>Acidobacteriaceae</taxon>
        <taxon>Candidatus Sulfuritelmatomonas</taxon>
    </lineage>
</organism>
<accession>A0A2N9LSB2</accession>
<evidence type="ECO:0000313" key="4">
    <source>
        <dbReference type="Proteomes" id="UP000239735"/>
    </source>
</evidence>
<feature type="domain" description="Alpha-L-rhamnosidase six-hairpin glycosidase" evidence="2">
    <location>
        <begin position="316"/>
        <end position="492"/>
    </location>
</feature>
<dbReference type="AlphaFoldDB" id="A0A2N9LSB2"/>
<gene>
    <name evidence="3" type="ORF">SBA5_530011</name>
</gene>
<dbReference type="Pfam" id="PF17389">
    <property type="entry name" value="Bac_rhamnosid6H"/>
    <property type="match status" value="1"/>
</dbReference>
<dbReference type="EMBL" id="OKRB01000112">
    <property type="protein sequence ID" value="SPE26136.1"/>
    <property type="molecule type" value="Genomic_DNA"/>
</dbReference>
<protein>
    <recommendedName>
        <fullName evidence="2">Alpha-L-rhamnosidase six-hairpin glycosidase domain-containing protein</fullName>
    </recommendedName>
</protein>
<dbReference type="OrthoDB" id="9806701at2"/>
<dbReference type="InterPro" id="IPR035396">
    <property type="entry name" value="Bac_rhamnosid6H"/>
</dbReference>
<dbReference type="InterPro" id="IPR006311">
    <property type="entry name" value="TAT_signal"/>
</dbReference>
<dbReference type="InterPro" id="IPR008928">
    <property type="entry name" value="6-hairpin_glycosidase_sf"/>
</dbReference>
<dbReference type="GO" id="GO:0005975">
    <property type="term" value="P:carbohydrate metabolic process"/>
    <property type="evidence" value="ECO:0007669"/>
    <property type="project" value="InterPro"/>
</dbReference>
<evidence type="ECO:0000313" key="3">
    <source>
        <dbReference type="EMBL" id="SPE26136.1"/>
    </source>
</evidence>
<reference evidence="4" key="1">
    <citation type="submission" date="2018-02" db="EMBL/GenBank/DDBJ databases">
        <authorList>
            <person name="Hausmann B."/>
        </authorList>
    </citation>
    <scope>NUCLEOTIDE SEQUENCE [LARGE SCALE GENOMIC DNA]</scope>
    <source>
        <strain evidence="4">Peat soil MAG SbA5</strain>
    </source>
</reference>
<name>A0A2N9LSB2_9BACT</name>
<dbReference type="PROSITE" id="PS51318">
    <property type="entry name" value="TAT"/>
    <property type="match status" value="1"/>
</dbReference>
<dbReference type="Proteomes" id="UP000239735">
    <property type="component" value="Unassembled WGS sequence"/>
</dbReference>
<evidence type="ECO:0000259" key="2">
    <source>
        <dbReference type="Pfam" id="PF17389"/>
    </source>
</evidence>
<sequence>MLKRRDFLKTAGATAAVLLSRRGMAAQVAGGANSNLSFSSESMELELSPTAPEFLSLNIDGLAKSRRGANIVTARKGDGGYGVSASTSGGVRRVEYRAEGAGADSPAMWTFVISGSRILLTSQWSGEFNSGPFIFRFDLNQVHSTVLGLFAKSGLLSAPALLHFPGQGSMRLTSSAPDLELTYTSNRPQQAAMLSLPGADFVHQRVDYTLDVTAIYPDLPGVGDDPRFDAFRRNWLNALQLNPSLQALANNTASDSCAFCYYEFADIAALTPPLADGLTALDVVRQTLDRMLAGGFAYGLPIAPDHPTTTSDTFPSMVIAAGNCIRAGHSDDWLAANYSGVRAWAESMLASDSNGDGLIKYSESGNSGIWSNGFPKIRPSNWWDTIGFGHEDAYANALAYRAYRDMAMMAVKAGNSSDAGRYQAAADKLREAYYDRFFDPATGVLAGWRSADGQLHDYYFLFVNGIAIHYGLVTKPQANSIMDKLLAKMKAVGYNNFNRGLPGNLITVPLKDYVHRTPDARYGGGVLEDNSDGFQNYENGGATGAYAFFTLAALYDLGREADADKILFPMLDEYGRCGFEGKDAKGHSNDWRRWDGTPMGYEGLLTDDYYTMLAVPLRQTESPWQDGFRPEMPLT</sequence>
<dbReference type="InterPro" id="IPR012341">
    <property type="entry name" value="6hp_glycosidase-like_sf"/>
</dbReference>
<evidence type="ECO:0000256" key="1">
    <source>
        <dbReference type="SAM" id="SignalP"/>
    </source>
</evidence>
<keyword evidence="1" id="KW-0732">Signal</keyword>